<dbReference type="AlphaFoldDB" id="A0AA96WYE3"/>
<gene>
    <name evidence="3" type="ORF">Q2T42_10095</name>
</gene>
<dbReference type="PANTHER" id="PTHR41533">
    <property type="entry name" value="L,D-TRANSPEPTIDASE HI_1667-RELATED"/>
    <property type="match status" value="1"/>
</dbReference>
<feature type="chain" id="PRO_5041687557" evidence="1">
    <location>
        <begin position="25"/>
        <end position="293"/>
    </location>
</feature>
<dbReference type="EMBL" id="CP130144">
    <property type="protein sequence ID" value="WNZ48181.1"/>
    <property type="molecule type" value="Genomic_DNA"/>
</dbReference>
<feature type="signal peptide" evidence="1">
    <location>
        <begin position="1"/>
        <end position="24"/>
    </location>
</feature>
<dbReference type="InterPro" id="IPR036365">
    <property type="entry name" value="PGBD-like_sf"/>
</dbReference>
<organism evidence="3">
    <name type="scientific">Leptolyngbya boryana CZ1</name>
    <dbReference type="NCBI Taxonomy" id="3060204"/>
    <lineage>
        <taxon>Bacteria</taxon>
        <taxon>Bacillati</taxon>
        <taxon>Cyanobacteriota</taxon>
        <taxon>Cyanophyceae</taxon>
        <taxon>Leptolyngbyales</taxon>
        <taxon>Leptolyngbyaceae</taxon>
        <taxon>Leptolyngbya group</taxon>
        <taxon>Leptolyngbya</taxon>
    </lineage>
</organism>
<feature type="domain" description="Peptidoglycan binding-like" evidence="2">
    <location>
        <begin position="232"/>
        <end position="283"/>
    </location>
</feature>
<dbReference type="InterPro" id="IPR002477">
    <property type="entry name" value="Peptidoglycan-bd-like"/>
</dbReference>
<dbReference type="SUPFAM" id="SSF47090">
    <property type="entry name" value="PGBD-like"/>
    <property type="match status" value="3"/>
</dbReference>
<dbReference type="RefSeq" id="WP_316428556.1">
    <property type="nucleotide sequence ID" value="NZ_CP130144.1"/>
</dbReference>
<protein>
    <submittedName>
        <fullName evidence="3">Peptidoglycan-binding domain-containing protein</fullName>
    </submittedName>
</protein>
<feature type="domain" description="Peptidoglycan binding-like" evidence="2">
    <location>
        <begin position="177"/>
        <end position="227"/>
    </location>
</feature>
<accession>A0AA96WYE3</accession>
<keyword evidence="1" id="KW-0732">Signal</keyword>
<dbReference type="Pfam" id="PF01471">
    <property type="entry name" value="PG_binding_1"/>
    <property type="match status" value="3"/>
</dbReference>
<reference evidence="3" key="2">
    <citation type="submission" date="2023-07" db="EMBL/GenBank/DDBJ databases">
        <authorList>
            <person name="Bai X.-H."/>
            <person name="Wang H.-H."/>
            <person name="Wang J."/>
            <person name="Ma M.-Y."/>
            <person name="Hu H.-H."/>
            <person name="Song Z.-L."/>
            <person name="Ma H.-G."/>
            <person name="Fan Y."/>
            <person name="Du C.-Y."/>
            <person name="Xu J.-C."/>
        </authorList>
    </citation>
    <scope>NUCLEOTIDE SEQUENCE</scope>
    <source>
        <strain evidence="3">CZ1</strain>
    </source>
</reference>
<evidence type="ECO:0000313" key="3">
    <source>
        <dbReference type="EMBL" id="WNZ48181.1"/>
    </source>
</evidence>
<evidence type="ECO:0000259" key="2">
    <source>
        <dbReference type="Pfam" id="PF01471"/>
    </source>
</evidence>
<name>A0AA96WYE3_LEPBY</name>
<dbReference type="PANTHER" id="PTHR41533:SF1">
    <property type="entry name" value="L,D-TRANSPEPTIDASE YCBB-RELATED"/>
    <property type="match status" value="1"/>
</dbReference>
<dbReference type="Gene3D" id="1.10.101.10">
    <property type="entry name" value="PGBD-like superfamily/PGBD"/>
    <property type="match status" value="3"/>
</dbReference>
<feature type="domain" description="Peptidoglycan binding-like" evidence="2">
    <location>
        <begin position="88"/>
        <end position="142"/>
    </location>
</feature>
<evidence type="ECO:0000256" key="1">
    <source>
        <dbReference type="SAM" id="SignalP"/>
    </source>
</evidence>
<reference evidence="3" key="1">
    <citation type="journal article" date="2023" name="Plants (Basel)">
        <title>Genomic Analysis of Leptolyngbya boryana CZ1 Reveals Efficient Carbon Fixation Modules.</title>
        <authorList>
            <person name="Bai X."/>
            <person name="Wang H."/>
            <person name="Cheng W."/>
            <person name="Wang J."/>
            <person name="Ma M."/>
            <person name="Hu H."/>
            <person name="Song Z."/>
            <person name="Ma H."/>
            <person name="Fan Y."/>
            <person name="Du C."/>
            <person name="Xu J."/>
        </authorList>
    </citation>
    <scope>NUCLEOTIDE SEQUENCE</scope>
    <source>
        <strain evidence="3">CZ1</strain>
    </source>
</reference>
<dbReference type="InterPro" id="IPR036366">
    <property type="entry name" value="PGBDSf"/>
</dbReference>
<dbReference type="InterPro" id="IPR052905">
    <property type="entry name" value="LD-transpeptidase_YkuD-like"/>
</dbReference>
<sequence>MRRISGWVMGSLVSGMILCPAVSAARSQDYTVAQFLSVLNGLGYAVPLNAPIDDPRVRQGIREFQFQFQLPVDETLNIPTQNKAADIVRTLQLGLNRTVRPNPELPGSQFYGKQTEEAVKKFQQQNRLPATGIANLETRRRLNDLLNDAVPRTESQNTPPPQPTVQSPALSIYTEAQVKAILAGFGYDINQKAPLTDAPTRRAIRELQQIYGLSETGLVNRATEEKLSSVMRNLRNNLKAILRSDFAIAQYYDSATQAAIRQFQARYGLRVTGLANLETRSRLDDEARRLRRN</sequence>
<proteinExistence type="predicted"/>